<dbReference type="Pfam" id="PF00472">
    <property type="entry name" value="RF-1"/>
    <property type="match status" value="1"/>
</dbReference>
<dbReference type="Gene3D" id="3.30.160.20">
    <property type="match status" value="1"/>
</dbReference>
<comment type="similarity">
    <text evidence="1">Belongs to the prokaryotic/mitochondrial release factor family.</text>
</comment>
<evidence type="ECO:0000256" key="2">
    <source>
        <dbReference type="ARBA" id="ARBA00022481"/>
    </source>
</evidence>
<dbReference type="SUPFAM" id="SSF75620">
    <property type="entry name" value="Release factor"/>
    <property type="match status" value="1"/>
</dbReference>
<sequence>MDVFDSIFTRNLCQGATFYTLFMLGSLINQLTIILEKLLKSVRNAGWIDKLTGVAALTDGPLTDRRGITCYNNDDFAICLLIYDMTLAIHINWDDDVLQDLRFDTYRSGASGGQHANTTNNAVTVTHIPSGLTVCMNKAKALKVLCARLYEMERC</sequence>
<dbReference type="AlphaFoldDB" id="A0A2U1PMG5"/>
<dbReference type="GO" id="GO:0003747">
    <property type="term" value="F:translation release factor activity"/>
    <property type="evidence" value="ECO:0007669"/>
    <property type="project" value="InterPro"/>
</dbReference>
<dbReference type="InterPro" id="IPR045853">
    <property type="entry name" value="Pep_chain_release_fac_I_sf"/>
</dbReference>
<keyword evidence="6" id="KW-1185">Reference proteome</keyword>
<name>A0A2U1PMG5_ARTAN</name>
<evidence type="ECO:0000313" key="5">
    <source>
        <dbReference type="EMBL" id="PWA86946.1"/>
    </source>
</evidence>
<comment type="caution">
    <text evidence="5">The sequence shown here is derived from an EMBL/GenBank/DDBJ whole genome shotgun (WGS) entry which is preliminary data.</text>
</comment>
<dbReference type="InterPro" id="IPR000352">
    <property type="entry name" value="Pep_chain_release_fac_I"/>
</dbReference>
<evidence type="ECO:0000259" key="4">
    <source>
        <dbReference type="Pfam" id="PF00472"/>
    </source>
</evidence>
<dbReference type="EMBL" id="PKPP01000964">
    <property type="protein sequence ID" value="PWA86946.1"/>
    <property type="molecule type" value="Genomic_DNA"/>
</dbReference>
<gene>
    <name evidence="5" type="ORF">CTI12_AA135300</name>
</gene>
<evidence type="ECO:0000313" key="6">
    <source>
        <dbReference type="Proteomes" id="UP000245207"/>
    </source>
</evidence>
<evidence type="ECO:0000256" key="3">
    <source>
        <dbReference type="SAM" id="Phobius"/>
    </source>
</evidence>
<protein>
    <submittedName>
        <fullName evidence="5">Peptide chain release factor 1</fullName>
    </submittedName>
</protein>
<evidence type="ECO:0000256" key="1">
    <source>
        <dbReference type="ARBA" id="ARBA00010835"/>
    </source>
</evidence>
<dbReference type="InterPro" id="IPR050057">
    <property type="entry name" value="Prokaryotic/Mito_RF"/>
</dbReference>
<dbReference type="OrthoDB" id="2019491at2759"/>
<keyword evidence="3" id="KW-0812">Transmembrane</keyword>
<dbReference type="STRING" id="35608.A0A2U1PMG5"/>
<dbReference type="PANTHER" id="PTHR43804:SF7">
    <property type="entry name" value="LD18447P"/>
    <property type="match status" value="1"/>
</dbReference>
<reference evidence="5 6" key="1">
    <citation type="journal article" date="2018" name="Mol. Plant">
        <title>The genome of Artemisia annua provides insight into the evolution of Asteraceae family and artemisinin biosynthesis.</title>
        <authorList>
            <person name="Shen Q."/>
            <person name="Zhang L."/>
            <person name="Liao Z."/>
            <person name="Wang S."/>
            <person name="Yan T."/>
            <person name="Shi P."/>
            <person name="Liu M."/>
            <person name="Fu X."/>
            <person name="Pan Q."/>
            <person name="Wang Y."/>
            <person name="Lv Z."/>
            <person name="Lu X."/>
            <person name="Zhang F."/>
            <person name="Jiang W."/>
            <person name="Ma Y."/>
            <person name="Chen M."/>
            <person name="Hao X."/>
            <person name="Li L."/>
            <person name="Tang Y."/>
            <person name="Lv G."/>
            <person name="Zhou Y."/>
            <person name="Sun X."/>
            <person name="Brodelius P.E."/>
            <person name="Rose J.K.C."/>
            <person name="Tang K."/>
        </authorList>
    </citation>
    <scope>NUCLEOTIDE SEQUENCE [LARGE SCALE GENOMIC DNA]</scope>
    <source>
        <strain evidence="6">cv. Huhao1</strain>
        <tissue evidence="5">Leaf</tissue>
    </source>
</reference>
<proteinExistence type="inferred from homology"/>
<feature type="transmembrane region" description="Helical" evidence="3">
    <location>
        <begin position="16"/>
        <end position="35"/>
    </location>
</feature>
<dbReference type="PANTHER" id="PTHR43804">
    <property type="entry name" value="LD18447P"/>
    <property type="match status" value="1"/>
</dbReference>
<keyword evidence="3" id="KW-0472">Membrane</keyword>
<keyword evidence="2" id="KW-0488">Methylation</keyword>
<dbReference type="Proteomes" id="UP000245207">
    <property type="component" value="Unassembled WGS sequence"/>
</dbReference>
<keyword evidence="3" id="KW-1133">Transmembrane helix</keyword>
<feature type="domain" description="Prokaryotic-type class I peptide chain release factors" evidence="4">
    <location>
        <begin position="99"/>
        <end position="153"/>
    </location>
</feature>
<accession>A0A2U1PMG5</accession>
<organism evidence="5 6">
    <name type="scientific">Artemisia annua</name>
    <name type="common">Sweet wormwood</name>
    <dbReference type="NCBI Taxonomy" id="35608"/>
    <lineage>
        <taxon>Eukaryota</taxon>
        <taxon>Viridiplantae</taxon>
        <taxon>Streptophyta</taxon>
        <taxon>Embryophyta</taxon>
        <taxon>Tracheophyta</taxon>
        <taxon>Spermatophyta</taxon>
        <taxon>Magnoliopsida</taxon>
        <taxon>eudicotyledons</taxon>
        <taxon>Gunneridae</taxon>
        <taxon>Pentapetalae</taxon>
        <taxon>asterids</taxon>
        <taxon>campanulids</taxon>
        <taxon>Asterales</taxon>
        <taxon>Asteraceae</taxon>
        <taxon>Asteroideae</taxon>
        <taxon>Anthemideae</taxon>
        <taxon>Artemisiinae</taxon>
        <taxon>Artemisia</taxon>
    </lineage>
</organism>